<dbReference type="GO" id="GO:0046872">
    <property type="term" value="F:metal ion binding"/>
    <property type="evidence" value="ECO:0007669"/>
    <property type="project" value="UniProtKB-KW"/>
</dbReference>
<feature type="binding site" evidence="4">
    <location>
        <position position="38"/>
    </location>
    <ligand>
        <name>molybdate</name>
        <dbReference type="ChEBI" id="CHEBI:36264"/>
    </ligand>
</feature>
<comment type="similarity">
    <text evidence="1">Belongs to the bacterial solute-binding protein ModA family.</text>
</comment>
<evidence type="ECO:0000256" key="2">
    <source>
        <dbReference type="ARBA" id="ARBA00022723"/>
    </source>
</evidence>
<evidence type="ECO:0000256" key="1">
    <source>
        <dbReference type="ARBA" id="ARBA00009175"/>
    </source>
</evidence>
<dbReference type="NCBIfam" id="TIGR01256">
    <property type="entry name" value="modA"/>
    <property type="match status" value="1"/>
</dbReference>
<proteinExistence type="inferred from homology"/>
<dbReference type="Gene3D" id="3.40.190.10">
    <property type="entry name" value="Periplasmic binding protein-like II"/>
    <property type="match status" value="2"/>
</dbReference>
<organism evidence="6 7">
    <name type="scientific">Janibacter melonis</name>
    <dbReference type="NCBI Taxonomy" id="262209"/>
    <lineage>
        <taxon>Bacteria</taxon>
        <taxon>Bacillati</taxon>
        <taxon>Actinomycetota</taxon>
        <taxon>Actinomycetes</taxon>
        <taxon>Micrococcales</taxon>
        <taxon>Intrasporangiaceae</taxon>
        <taxon>Janibacter</taxon>
    </lineage>
</organism>
<dbReference type="AlphaFoldDB" id="A0A650GE24"/>
<dbReference type="PROSITE" id="PS51257">
    <property type="entry name" value="PROKAR_LIPOPROTEIN"/>
    <property type="match status" value="1"/>
</dbReference>
<feature type="binding site" evidence="4">
    <location>
        <position position="66"/>
    </location>
    <ligand>
        <name>molybdate</name>
        <dbReference type="ChEBI" id="CHEBI:36264"/>
    </ligand>
</feature>
<dbReference type="GO" id="GO:0015689">
    <property type="term" value="P:molybdate ion transport"/>
    <property type="evidence" value="ECO:0007669"/>
    <property type="project" value="InterPro"/>
</dbReference>
<dbReference type="PANTHER" id="PTHR30632:SF0">
    <property type="entry name" value="SULFATE-BINDING PROTEIN"/>
    <property type="match status" value="1"/>
</dbReference>
<dbReference type="RefSeq" id="WP_123091465.1">
    <property type="nucleotide sequence ID" value="NZ_CP044548.2"/>
</dbReference>
<gene>
    <name evidence="6" type="primary">modA</name>
    <name evidence="6" type="ORF">EEW87_001685</name>
</gene>
<evidence type="ECO:0000256" key="5">
    <source>
        <dbReference type="SAM" id="SignalP"/>
    </source>
</evidence>
<dbReference type="KEGG" id="jme:EEW87_001685"/>
<accession>A0A650GE24</accession>
<evidence type="ECO:0000313" key="6">
    <source>
        <dbReference type="EMBL" id="QGX08668.1"/>
    </source>
</evidence>
<evidence type="ECO:0000313" key="7">
    <source>
        <dbReference type="Proteomes" id="UP000271708"/>
    </source>
</evidence>
<feature type="binding site" evidence="4">
    <location>
        <position position="186"/>
    </location>
    <ligand>
        <name>molybdate</name>
        <dbReference type="ChEBI" id="CHEBI:36264"/>
    </ligand>
</feature>
<dbReference type="InterPro" id="IPR050682">
    <property type="entry name" value="ModA/WtpA"/>
</dbReference>
<dbReference type="SUPFAM" id="SSF53850">
    <property type="entry name" value="Periplasmic binding protein-like II"/>
    <property type="match status" value="1"/>
</dbReference>
<keyword evidence="2 4" id="KW-0479">Metal-binding</keyword>
<feature type="signal peptide" evidence="5">
    <location>
        <begin position="1"/>
        <end position="24"/>
    </location>
</feature>
<dbReference type="PANTHER" id="PTHR30632">
    <property type="entry name" value="MOLYBDATE-BINDING PERIPLASMIC PROTEIN"/>
    <property type="match status" value="1"/>
</dbReference>
<evidence type="ECO:0000256" key="3">
    <source>
        <dbReference type="ARBA" id="ARBA00022729"/>
    </source>
</evidence>
<keyword evidence="3 5" id="KW-0732">Signal</keyword>
<dbReference type="InterPro" id="IPR005950">
    <property type="entry name" value="ModA"/>
</dbReference>
<feature type="chain" id="PRO_5024877051" evidence="5">
    <location>
        <begin position="25"/>
        <end position="252"/>
    </location>
</feature>
<protein>
    <submittedName>
        <fullName evidence="6">Molybdate ABC transporter substrate-binding protein</fullName>
    </submittedName>
</protein>
<dbReference type="GeneID" id="59163144"/>
<reference evidence="6 7" key="1">
    <citation type="submission" date="2019-09" db="EMBL/GenBank/DDBJ databases">
        <title>Complete Genome Sequence of Janibacter melonis M714 with both human health impact and industrial applications.</title>
        <authorList>
            <person name="Jin M."/>
            <person name="Zhao Q.R."/>
        </authorList>
    </citation>
    <scope>NUCLEOTIDE SEQUENCE [LARGE SCALE GENOMIC DNA]</scope>
    <source>
        <strain evidence="6 7">M714</strain>
    </source>
</reference>
<dbReference type="Pfam" id="PF13531">
    <property type="entry name" value="SBP_bac_11"/>
    <property type="match status" value="1"/>
</dbReference>
<keyword evidence="4" id="KW-0500">Molybdenum</keyword>
<name>A0A650GE24_9MICO</name>
<evidence type="ECO:0000256" key="4">
    <source>
        <dbReference type="PIRSR" id="PIRSR004846-1"/>
    </source>
</evidence>
<sequence length="252" mass="25280">MTRAGLAALAVVALGLSACSGGDADGGSSELTVFAAASLQRPFEQIADDFEADHPGVTVRFSFAGSSDLAAQLVDGAPADVLATADERTMGTVEDADLVSGSPQTFATNSMTVVVPKDNPAKITSLADLEGDVDLVLCAPQVPCGAAAERVEEASGLTFAPVSEEAKVTDVLGKVASGEADAGIVYVTDAQSSDDVGTVEIPDEDNTTTTYPVATLAGSEHHDLADELVAAVLADATGDAEGHLEAAGFAAP</sequence>
<dbReference type="Proteomes" id="UP000271708">
    <property type="component" value="Chromosome"/>
</dbReference>
<feature type="binding site" evidence="4">
    <location>
        <position position="168"/>
    </location>
    <ligand>
        <name>molybdate</name>
        <dbReference type="ChEBI" id="CHEBI:36264"/>
    </ligand>
</feature>
<dbReference type="GO" id="GO:0030973">
    <property type="term" value="F:molybdate ion binding"/>
    <property type="evidence" value="ECO:0007669"/>
    <property type="project" value="TreeGrafter"/>
</dbReference>
<dbReference type="PIRSF" id="PIRSF004846">
    <property type="entry name" value="ModA"/>
    <property type="match status" value="1"/>
</dbReference>
<dbReference type="EMBL" id="CP044548">
    <property type="protein sequence ID" value="QGX08668.1"/>
    <property type="molecule type" value="Genomic_DNA"/>
</dbReference>